<keyword evidence="2 4" id="KW-0863">Zinc-finger</keyword>
<evidence type="ECO:0000313" key="9">
    <source>
        <dbReference type="Proteomes" id="UP001146120"/>
    </source>
</evidence>
<dbReference type="CDD" id="cd00030">
    <property type="entry name" value="C2"/>
    <property type="match status" value="1"/>
</dbReference>
<keyword evidence="1" id="KW-0479">Metal-binding</keyword>
<dbReference type="PROSITE" id="PS50199">
    <property type="entry name" value="ZF_RANBP2_2"/>
    <property type="match status" value="1"/>
</dbReference>
<dbReference type="PROSITE" id="PS50235">
    <property type="entry name" value="USP_3"/>
    <property type="match status" value="1"/>
</dbReference>
<dbReference type="Gene3D" id="2.100.10.50">
    <property type="match status" value="2"/>
</dbReference>
<dbReference type="SUPFAM" id="SSF49562">
    <property type="entry name" value="C2 domain (Calcium/lipid-binding domain, CaLB)"/>
    <property type="match status" value="1"/>
</dbReference>
<feature type="domain" description="RanBP2-type" evidence="5">
    <location>
        <begin position="761"/>
        <end position="790"/>
    </location>
</feature>
<reference evidence="8" key="1">
    <citation type="submission" date="2022-11" db="EMBL/GenBank/DDBJ databases">
        <authorList>
            <person name="Morgan W.R."/>
            <person name="Tartar A."/>
        </authorList>
    </citation>
    <scope>NUCLEOTIDE SEQUENCE</scope>
    <source>
        <strain evidence="8">ARSEF 373</strain>
    </source>
</reference>
<dbReference type="InterPro" id="IPR023341">
    <property type="entry name" value="MABP"/>
</dbReference>
<dbReference type="InterPro" id="IPR038765">
    <property type="entry name" value="Papain-like_cys_pep_sf"/>
</dbReference>
<dbReference type="InterPro" id="IPR035892">
    <property type="entry name" value="C2_domain_sf"/>
</dbReference>
<evidence type="ECO:0000256" key="3">
    <source>
        <dbReference type="ARBA" id="ARBA00022833"/>
    </source>
</evidence>
<dbReference type="InterPro" id="IPR028889">
    <property type="entry name" value="USP"/>
</dbReference>
<proteinExistence type="predicted"/>
<dbReference type="PANTHER" id="PTHR24006:SF827">
    <property type="entry name" value="UBIQUITIN CARBOXYL-TERMINAL HYDROLASE 34"/>
    <property type="match status" value="1"/>
</dbReference>
<feature type="domain" description="USP" evidence="6">
    <location>
        <begin position="1927"/>
        <end position="2270"/>
    </location>
</feature>
<dbReference type="GO" id="GO:0008270">
    <property type="term" value="F:zinc ion binding"/>
    <property type="evidence" value="ECO:0007669"/>
    <property type="project" value="UniProtKB-KW"/>
</dbReference>
<dbReference type="SMART" id="SM00547">
    <property type="entry name" value="ZnF_RBZ"/>
    <property type="match status" value="1"/>
</dbReference>
<dbReference type="PROSITE" id="PS01358">
    <property type="entry name" value="ZF_RANBP2_1"/>
    <property type="match status" value="1"/>
</dbReference>
<dbReference type="InterPro" id="IPR050164">
    <property type="entry name" value="Peptidase_C19"/>
</dbReference>
<dbReference type="Gene3D" id="4.10.1060.10">
    <property type="entry name" value="Zinc finger, RanBP2-type"/>
    <property type="match status" value="1"/>
</dbReference>
<dbReference type="GO" id="GO:0016579">
    <property type="term" value="P:protein deubiquitination"/>
    <property type="evidence" value="ECO:0007669"/>
    <property type="project" value="InterPro"/>
</dbReference>
<comment type="caution">
    <text evidence="8">The sequence shown here is derived from an EMBL/GenBank/DDBJ whole genome shotgun (WGS) entry which is preliminary data.</text>
</comment>
<reference evidence="8" key="2">
    <citation type="journal article" date="2023" name="Microbiol Resour">
        <title>Decontamination and Annotation of the Draft Genome Sequence of the Oomycete Lagenidium giganteum ARSEF 373.</title>
        <authorList>
            <person name="Morgan W.R."/>
            <person name="Tartar A."/>
        </authorList>
    </citation>
    <scope>NUCLEOTIDE SEQUENCE</scope>
    <source>
        <strain evidence="8">ARSEF 373</strain>
    </source>
</reference>
<dbReference type="InterPro" id="IPR001394">
    <property type="entry name" value="Peptidase_C19_UCH"/>
</dbReference>
<accession>A0AAV2YJS0</accession>
<evidence type="ECO:0000256" key="1">
    <source>
        <dbReference type="ARBA" id="ARBA00022723"/>
    </source>
</evidence>
<dbReference type="Pfam" id="PF00443">
    <property type="entry name" value="UCH"/>
    <property type="match status" value="1"/>
</dbReference>
<feature type="domain" description="MABP" evidence="7">
    <location>
        <begin position="1745"/>
        <end position="1911"/>
    </location>
</feature>
<dbReference type="GO" id="GO:0005634">
    <property type="term" value="C:nucleus"/>
    <property type="evidence" value="ECO:0007669"/>
    <property type="project" value="TreeGrafter"/>
</dbReference>
<keyword evidence="3" id="KW-0862">Zinc</keyword>
<dbReference type="SUPFAM" id="SSF49899">
    <property type="entry name" value="Concanavalin A-like lectins/glucanases"/>
    <property type="match status" value="1"/>
</dbReference>
<organism evidence="8 9">
    <name type="scientific">Lagenidium giganteum</name>
    <dbReference type="NCBI Taxonomy" id="4803"/>
    <lineage>
        <taxon>Eukaryota</taxon>
        <taxon>Sar</taxon>
        <taxon>Stramenopiles</taxon>
        <taxon>Oomycota</taxon>
        <taxon>Peronosporomycetes</taxon>
        <taxon>Pythiales</taxon>
        <taxon>Pythiaceae</taxon>
    </lineage>
</organism>
<dbReference type="PROSITE" id="PS51498">
    <property type="entry name" value="MABP"/>
    <property type="match status" value="2"/>
</dbReference>
<sequence>MTLPMPGTPPLPSDDDCQSTKERLYNSAKDLAYSSAEETTESVGSADEWCDRHLQGDSDYLDAAGRIQRTWRCHLARQELMKRQSTVGRPVELGVATVKNLQMLCDYRCVRSAYCHVRVLKKPFGPFMFEYTTKVASNMKQPRWEDRFLIPVLSSKCDVVVTFIGITVNDQHRFLGQAVFKLGTGWENQQVWSADLGKLHFPVGTNLQNTGRYVQGTVEVHLAPVFTSTASSMAGQFMIPRPPKAAPTWFMPRWTQKAKAVAALATSYAWAAPASDPLDEQATFAGRKDEFTRWGVLTETHLHLYEPLTAAPWKSLELAKLQLVQQDDAAPCSRDFAPASHYPVKIYYQGELVHLQVSSRAQQVAWHFKINLLRRRLLVYLTRLTEMDVFVSLETGRGRCRAAVDMGVAGVTMPPSKVVDAAQVQALLQAVQMLAVDPLVAVTPSVDAAYWDALYVATQDDNSTENVKNVLAEVGIYVAGMASTAEQIVGMLRTLLTHKAFEGVGALGVVRFAFRGLKVTKRWNVLEVASHELIDAVFDKCVRAALPVQIVAMQFYMEILVGYQHKADLYVQKLPQIVQLVHHVAEYAKSEVEDGVVKDLVVQNLVTACYAMAHCHRAYEEQAQQVRRALEDAFGAAVTPPTAKARDAALRECAWILPATEMTKFLAPIEGKWVLDEISSEQHHPASSVQTNAGSVLLKTEANCLAVDVSGEVQGSSTQNSISLDGYFHKEMKPGATWQLDGHWSQVLSTTTQPTVAMAPQSVAWSCPACTLNNEPDASKCATCGTAAPSSSVPAATRNGAAQSNPAPFVATFSPDLSFMHIRWTRGEQQGVWLAKNLSEIDKFAISTEFERLSPTERQGKLTAKAYSPLSRFENVLVLQKPLSLFSNEEFAVQVWIQPVAGGPSRQTILANAECELYMLESGAIVWDIFDGLYTLKTQALPHGSFSHVTIQATRDHFQLLVDEMVVEESMRSVANESSSGFRVGPFTIGGRSTAPSGPVSSSTTIESCFAGVILDLRVWTRVIVPPSKTSTSLSSSLHGSEQQLLAYLPLVGDSERVLLDMTANENHATVFGAINGNLQSFAPNASLVALPVNNVFTRSLGSFCTSGVFSGQPNGLGVHVHEVGAALWCSNALDIASGFESSVWIEPVVPARTCEVVFALTQSSYWKMSPLQVEASMMDRSSETGLSEDNSLFVKCAFVADDSVFTRCNISVVVWRNKRPNVISRACRIACSSVMVRIKQVQPAQTLCIELGDGVVCFECAINLQSALDLKLSQREDTIDSIADIFGGQQATVLACKECGKKSVNREYFWELLLNMIDLKYTPITDITAVSGSSTDIATPAGFERINNDLNKDRSSAPYVFLCVKRCPEQCSASQNPAYAPITDLIIRTVPFTDPKPTMSGYERVEMDLNSGGSTVVIGGKKQVYLFFKRDPDGSPITDLQVIVGNENVPDGFKQIRIDLNQGEGSKVFLCYRCDMPITDLKIVNNGIPGYKLVDHLLNLSHEDAIKQYMALKVGGTEQCVTDLKLVEGASVPEFVREGWELTGSPSSTSYMEHDGPPSQLMVRRGHGNPIYVVDVFRAPREVPKYKDYEVIDIYPGSTSVNTSTSTLGEVAQFLKGDWVGNEEIDRARKSVRISTIKEPLRDAILIKGSFDDGGELIGVAFSVHSAWSQAVTAGDESTSRRRILQLQGFWRSSKIKQPQLVNIEIRQSHLEDGMYSFSGVLGDGRSNPVTVNATQKSARVRTKWPISSLYVIRGDERVPDGVEVVRETVSGRTGNLLAQTQSPYSLYLAVKREENPVDDAYLTDVCVIYGEIDAVPEDYVCVQTTPGGFSANLNDGTSGVPIFICYHRGKSKTEKSLIDLALAWSSGAQADATVPQGFTKVLHTPLGMDANLNQGTRGVAIHLCFAKCDPAHIARPLSDGLNGEYEVSAVGNSSPANSPSIFRFLTMSVMEKLEGARVIEGRFGTVLHAHLPGSLRGVLFRSAQKNSTSIIGLWSSEEQVAGTDAMDFASSMFPFEFTVGNNSDLDGWWSGPQPSQPSAAVTTTATLVGGPWKLVKDSYVRVAFKRDYGTEWKNGKLLSSERVWRHDIATMLSRFVAKRTLGGDNVLSCSDCQRKTESRAHTVIVSPPKFLILTIKRMYYDWVQQKTCKCLHDVQFPAHLVLPSLDADDEGVLYTEQEEDRKKRDRKRHYGLYGALVHSGMTANSGHYYSFCRESSDIVHQLHLEESTQAPWIKFNDSKVELSSWKEMNQQVSNSMSDSVYLLLYKKLSYDPPEVTAQGIESDIDMASSGHEDEEAMLLAKAMALSMSAASQSKQTSTENAAAEEKATSACEDMNVARPADLRILKQVEQWNADFMETVLSQSSSALHATDLHTLMALRHGLVVAPLSASKASL</sequence>
<evidence type="ECO:0000313" key="8">
    <source>
        <dbReference type="EMBL" id="DAZ93786.1"/>
    </source>
</evidence>
<dbReference type="PROSITE" id="PS50096">
    <property type="entry name" value="IQ"/>
    <property type="match status" value="1"/>
</dbReference>
<dbReference type="InterPro" id="IPR013320">
    <property type="entry name" value="ConA-like_dom_sf"/>
</dbReference>
<gene>
    <name evidence="8" type="ORF">N0F65_009908</name>
</gene>
<protein>
    <submittedName>
        <fullName evidence="8">Uncharacterized protein</fullName>
    </submittedName>
</protein>
<evidence type="ECO:0000259" key="5">
    <source>
        <dbReference type="PROSITE" id="PS50199"/>
    </source>
</evidence>
<keyword evidence="9" id="KW-1185">Reference proteome</keyword>
<feature type="domain" description="MABP" evidence="7">
    <location>
        <begin position="1322"/>
        <end position="1477"/>
    </location>
</feature>
<dbReference type="Proteomes" id="UP001146120">
    <property type="component" value="Unassembled WGS sequence"/>
</dbReference>
<evidence type="ECO:0000256" key="2">
    <source>
        <dbReference type="ARBA" id="ARBA00022771"/>
    </source>
</evidence>
<evidence type="ECO:0000259" key="6">
    <source>
        <dbReference type="PROSITE" id="PS50235"/>
    </source>
</evidence>
<dbReference type="Gene3D" id="3.90.70.10">
    <property type="entry name" value="Cysteine proteinases"/>
    <property type="match status" value="1"/>
</dbReference>
<dbReference type="EMBL" id="DAKRPA010000291">
    <property type="protein sequence ID" value="DAZ93786.1"/>
    <property type="molecule type" value="Genomic_DNA"/>
</dbReference>
<evidence type="ECO:0000259" key="7">
    <source>
        <dbReference type="PROSITE" id="PS51498"/>
    </source>
</evidence>
<name>A0AAV2YJS0_9STRA</name>
<dbReference type="GO" id="GO:0004843">
    <property type="term" value="F:cysteine-type deubiquitinase activity"/>
    <property type="evidence" value="ECO:0007669"/>
    <property type="project" value="InterPro"/>
</dbReference>
<evidence type="ECO:0000256" key="4">
    <source>
        <dbReference type="PROSITE-ProRule" id="PRU00322"/>
    </source>
</evidence>
<dbReference type="GO" id="GO:0005829">
    <property type="term" value="C:cytosol"/>
    <property type="evidence" value="ECO:0007669"/>
    <property type="project" value="TreeGrafter"/>
</dbReference>
<dbReference type="SUPFAM" id="SSF54001">
    <property type="entry name" value="Cysteine proteinases"/>
    <property type="match status" value="1"/>
</dbReference>
<dbReference type="Gene3D" id="2.60.120.200">
    <property type="match status" value="1"/>
</dbReference>
<dbReference type="PANTHER" id="PTHR24006">
    <property type="entry name" value="UBIQUITIN CARBOXYL-TERMINAL HYDROLASE"/>
    <property type="match status" value="1"/>
</dbReference>
<dbReference type="InterPro" id="IPR001876">
    <property type="entry name" value="Znf_RanBP2"/>
</dbReference>